<proteinExistence type="predicted"/>
<evidence type="ECO:0000313" key="4">
    <source>
        <dbReference type="Proteomes" id="UP000184357"/>
    </source>
</evidence>
<dbReference type="EMBL" id="FQWV01000006">
    <property type="protein sequence ID" value="SHH32805.1"/>
    <property type="molecule type" value="Genomic_DNA"/>
</dbReference>
<name>A0A1M5S2W9_9EURY</name>
<dbReference type="InterPro" id="IPR011010">
    <property type="entry name" value="DNA_brk_join_enz"/>
</dbReference>
<dbReference type="GO" id="GO:0006310">
    <property type="term" value="P:DNA recombination"/>
    <property type="evidence" value="ECO:0007669"/>
    <property type="project" value="UniProtKB-KW"/>
</dbReference>
<organism evidence="3 4">
    <name type="scientific">Halobaculum gomorrense</name>
    <dbReference type="NCBI Taxonomy" id="43928"/>
    <lineage>
        <taxon>Archaea</taxon>
        <taxon>Methanobacteriati</taxon>
        <taxon>Methanobacteriota</taxon>
        <taxon>Stenosarchaea group</taxon>
        <taxon>Halobacteria</taxon>
        <taxon>Halobacteriales</taxon>
        <taxon>Haloferacaceae</taxon>
        <taxon>Halobaculum</taxon>
    </lineage>
</organism>
<dbReference type="Proteomes" id="UP000184357">
    <property type="component" value="Unassembled WGS sequence"/>
</dbReference>
<keyword evidence="1" id="KW-0233">DNA recombination</keyword>
<dbReference type="InterPro" id="IPR050090">
    <property type="entry name" value="Tyrosine_recombinase_XerCD"/>
</dbReference>
<keyword evidence="4" id="KW-1185">Reference proteome</keyword>
<dbReference type="InterPro" id="IPR002104">
    <property type="entry name" value="Integrase_catalytic"/>
</dbReference>
<dbReference type="OrthoDB" id="142231at2157"/>
<accession>A0A1M5S2W9</accession>
<dbReference type="PANTHER" id="PTHR30349">
    <property type="entry name" value="PHAGE INTEGRASE-RELATED"/>
    <property type="match status" value="1"/>
</dbReference>
<dbReference type="GO" id="GO:0003677">
    <property type="term" value="F:DNA binding"/>
    <property type="evidence" value="ECO:0007669"/>
    <property type="project" value="InterPro"/>
</dbReference>
<dbReference type="PROSITE" id="PS51898">
    <property type="entry name" value="TYR_RECOMBINASE"/>
    <property type="match status" value="1"/>
</dbReference>
<gene>
    <name evidence="3" type="ORF">SAMN05443636_2318</name>
</gene>
<protein>
    <submittedName>
        <fullName evidence="3">Site-specific recombinase XerD</fullName>
    </submittedName>
</protein>
<evidence type="ECO:0000313" key="3">
    <source>
        <dbReference type="EMBL" id="SHH32805.1"/>
    </source>
</evidence>
<dbReference type="STRING" id="43928.SAMN05443636_2318"/>
<sequence length="318" mass="36444">MDEATLEVMAAANDEDLNEIIDDLTHFTPEELRDEMDRYLLSIGNRKRNRDSTNIQHFIDWMAKNNIESVSDHEIRMYIRDKVEEGYAKNTLKSHYYSIVNFSDDRLSAVSTSLIRDVNWSDTVDSFTDDEEQKGRLGKGVRPITESEKDAMREVASARNELLTELLWQTGLRAKEAANIKISDINLTSKNIKVKTAKRKKHTRVVSINNELYFMLDEYLDVTRPKYGKSSKYLWVSNSSEKPQPHNLTRSVRELADEAGIQEYDEMQNGAQRARIAVHSFRKALGIRLDEQGASMKEIAETLGHSNTGSVSTYLDID</sequence>
<dbReference type="CDD" id="cd00397">
    <property type="entry name" value="DNA_BRE_C"/>
    <property type="match status" value="1"/>
</dbReference>
<feature type="domain" description="Tyr recombinase" evidence="2">
    <location>
        <begin position="139"/>
        <end position="318"/>
    </location>
</feature>
<evidence type="ECO:0000259" key="2">
    <source>
        <dbReference type="PROSITE" id="PS51898"/>
    </source>
</evidence>
<reference evidence="3 4" key="1">
    <citation type="submission" date="2016-11" db="EMBL/GenBank/DDBJ databases">
        <authorList>
            <person name="Jaros S."/>
            <person name="Januszkiewicz K."/>
            <person name="Wedrychowicz H."/>
        </authorList>
    </citation>
    <scope>NUCLEOTIDE SEQUENCE [LARGE SCALE GENOMIC DNA]</scope>
    <source>
        <strain evidence="3 4">DSM 9297</strain>
    </source>
</reference>
<evidence type="ECO:0000256" key="1">
    <source>
        <dbReference type="ARBA" id="ARBA00023172"/>
    </source>
</evidence>
<dbReference type="GO" id="GO:0015074">
    <property type="term" value="P:DNA integration"/>
    <property type="evidence" value="ECO:0007669"/>
    <property type="project" value="InterPro"/>
</dbReference>
<dbReference type="SUPFAM" id="SSF56349">
    <property type="entry name" value="DNA breaking-rejoining enzymes"/>
    <property type="match status" value="1"/>
</dbReference>
<dbReference type="Gene3D" id="1.10.443.10">
    <property type="entry name" value="Intergrase catalytic core"/>
    <property type="match status" value="1"/>
</dbReference>
<dbReference type="InterPro" id="IPR013762">
    <property type="entry name" value="Integrase-like_cat_sf"/>
</dbReference>
<dbReference type="AlphaFoldDB" id="A0A1M5S2W9"/>
<dbReference type="Pfam" id="PF00589">
    <property type="entry name" value="Phage_integrase"/>
    <property type="match status" value="1"/>
</dbReference>